<feature type="region of interest" description="Disordered" evidence="7">
    <location>
        <begin position="500"/>
        <end position="529"/>
    </location>
</feature>
<dbReference type="Gene3D" id="3.30.40.10">
    <property type="entry name" value="Zinc/RING finger domain, C3HC4 (zinc finger)"/>
    <property type="match status" value="1"/>
</dbReference>
<dbReference type="SUPFAM" id="SSF57924">
    <property type="entry name" value="Inhibitor of apoptosis (IAP) repeat"/>
    <property type="match status" value="3"/>
</dbReference>
<accession>A0A8N1S2K3</accession>
<dbReference type="Gene3D" id="1.10.1170.10">
    <property type="entry name" value="Inhibitor Of Apoptosis Protein (2mihbC-IAP-1), Chain A"/>
    <property type="match status" value="3"/>
</dbReference>
<dbReference type="GO" id="GO:0051726">
    <property type="term" value="P:regulation of cell cycle"/>
    <property type="evidence" value="ECO:0007669"/>
    <property type="project" value="TreeGrafter"/>
</dbReference>
<dbReference type="GO" id="GO:0008270">
    <property type="term" value="F:zinc ion binding"/>
    <property type="evidence" value="ECO:0007669"/>
    <property type="project" value="UniProtKB-KW"/>
</dbReference>
<feature type="compositionally biased region" description="Polar residues" evidence="7">
    <location>
        <begin position="500"/>
        <end position="509"/>
    </location>
</feature>
<reference evidence="10" key="1">
    <citation type="submission" date="2025-08" db="UniProtKB">
        <authorList>
            <consortium name="RefSeq"/>
        </authorList>
    </citation>
    <scope>IDENTIFICATION</scope>
</reference>
<dbReference type="FunFam" id="1.10.1170.10:FF:000003">
    <property type="entry name" value="E3 ubiquitin-protein ligase XIAP"/>
    <property type="match status" value="1"/>
</dbReference>
<dbReference type="GO" id="GO:0005737">
    <property type="term" value="C:cytoplasm"/>
    <property type="evidence" value="ECO:0007669"/>
    <property type="project" value="TreeGrafter"/>
</dbReference>
<comment type="similarity">
    <text evidence="1">Belongs to the IAP family.</text>
</comment>
<organism evidence="9 10">
    <name type="scientific">Pogonomyrmex barbatus</name>
    <name type="common">red harvester ant</name>
    <dbReference type="NCBI Taxonomy" id="144034"/>
    <lineage>
        <taxon>Eukaryota</taxon>
        <taxon>Metazoa</taxon>
        <taxon>Ecdysozoa</taxon>
        <taxon>Arthropoda</taxon>
        <taxon>Hexapoda</taxon>
        <taxon>Insecta</taxon>
        <taxon>Pterygota</taxon>
        <taxon>Neoptera</taxon>
        <taxon>Endopterygota</taxon>
        <taxon>Hymenoptera</taxon>
        <taxon>Apocrita</taxon>
        <taxon>Aculeata</taxon>
        <taxon>Formicoidea</taxon>
        <taxon>Formicidae</taxon>
        <taxon>Myrmicinae</taxon>
        <taxon>Pogonomyrmex</taxon>
    </lineage>
</organism>
<evidence type="ECO:0000256" key="1">
    <source>
        <dbReference type="ARBA" id="ARBA00006672"/>
    </source>
</evidence>
<dbReference type="GO" id="GO:0043027">
    <property type="term" value="F:cysteine-type endopeptidase inhibitor activity involved in apoptotic process"/>
    <property type="evidence" value="ECO:0007669"/>
    <property type="project" value="TreeGrafter"/>
</dbReference>
<dbReference type="SMART" id="SM00184">
    <property type="entry name" value="RING"/>
    <property type="match status" value="1"/>
</dbReference>
<dbReference type="CDD" id="cd16713">
    <property type="entry name" value="RING-HC_BIRC2_3_7"/>
    <property type="match status" value="1"/>
</dbReference>
<protein>
    <submittedName>
        <fullName evidence="10">Baculoviral IAP repeat-containing protein 7-A isoform X2</fullName>
    </submittedName>
</protein>
<proteinExistence type="inferred from homology"/>
<name>A0A8N1S2K3_9HYME</name>
<keyword evidence="2" id="KW-0053">Apoptosis</keyword>
<keyword evidence="3" id="KW-0479">Metal-binding</keyword>
<dbReference type="Pfam" id="PF13920">
    <property type="entry name" value="zf-C3HC4_3"/>
    <property type="match status" value="1"/>
</dbReference>
<dbReference type="RefSeq" id="XP_025073005.1">
    <property type="nucleotide sequence ID" value="XM_025217220.1"/>
</dbReference>
<evidence type="ECO:0000256" key="6">
    <source>
        <dbReference type="PROSITE-ProRule" id="PRU00175"/>
    </source>
</evidence>
<dbReference type="SMART" id="SM00238">
    <property type="entry name" value="BIR"/>
    <property type="match status" value="3"/>
</dbReference>
<dbReference type="GO" id="GO:0006915">
    <property type="term" value="P:apoptotic process"/>
    <property type="evidence" value="ECO:0007669"/>
    <property type="project" value="UniProtKB-KW"/>
</dbReference>
<dbReference type="FunFam" id="1.10.1170.10:FF:000002">
    <property type="entry name" value="Baculoviral IAP repeat containing 7"/>
    <property type="match status" value="1"/>
</dbReference>
<feature type="compositionally biased region" description="Basic and acidic residues" evidence="7">
    <location>
        <begin position="512"/>
        <end position="529"/>
    </location>
</feature>
<dbReference type="PROSITE" id="PS50089">
    <property type="entry name" value="ZF_RING_2"/>
    <property type="match status" value="1"/>
</dbReference>
<gene>
    <name evidence="10" type="primary">LOC105422658</name>
</gene>
<evidence type="ECO:0000259" key="8">
    <source>
        <dbReference type="PROSITE" id="PS50089"/>
    </source>
</evidence>
<dbReference type="AlphaFoldDB" id="A0A8N1S2K3"/>
<dbReference type="GO" id="GO:0005634">
    <property type="term" value="C:nucleus"/>
    <property type="evidence" value="ECO:0007669"/>
    <property type="project" value="TreeGrafter"/>
</dbReference>
<dbReference type="InterPro" id="IPR001370">
    <property type="entry name" value="BIR_rpt"/>
</dbReference>
<dbReference type="OrthoDB" id="774873at2759"/>
<dbReference type="GO" id="GO:0043066">
    <property type="term" value="P:negative regulation of apoptotic process"/>
    <property type="evidence" value="ECO:0007669"/>
    <property type="project" value="TreeGrafter"/>
</dbReference>
<sequence>MKMNVEEKRLRTFREWPANAAVDPVRLAKAGFYYTGHILEVQCFLCGTKISDWNYGDQAMVRHRLKAPNCPFVRDSASTCNVPLIPVADNTTAVESTTQSRQLLDLQQSNSVGNNSSMVQRPMDPSKEYSTITQRLLSFNNWPISSIVHPEQLALAGFYYLQCEDMVECAFCRGILMNWKPGDDPDCAHRLSFPNCDFYMRRDTEDDLLGLVRVIPETITNMTELGIQRHKAPQRPEYTTYEKRLQTFRGWPKNLKQTPEMLAEAGFYYGGYEDQVRCFHCDGGLRYWQPTDDVWVEHARWFSNCGFVNLIRGHEFVKYCINNRTPLDLSIITGISEEDNAAETSIESLSSIPQSNESDAMASVADVAATSITSLPTISQLSESTTGTIADAAEATVVSLPTILRSNEPITNAAVEKLLETVPAKTALEIGLHVGRVKRALKKRMERFGKPYTDVVQLIQDVLHDQVLEEDNGCDNGTSDSPTSELNNLFNQVTMQIANNSTNKNNAQESDAFEKEVEERKRDNESDDLMSLREENRRLKEARLCKVCMDHELAVVFLPCGHLATCNNCAPALANCPLCRLGIRAYDI</sequence>
<evidence type="ECO:0000313" key="10">
    <source>
        <dbReference type="RefSeq" id="XP_025073005.1"/>
    </source>
</evidence>
<dbReference type="GeneID" id="105422658"/>
<dbReference type="CDD" id="cd14321">
    <property type="entry name" value="UBA_IAPs"/>
    <property type="match status" value="1"/>
</dbReference>
<keyword evidence="9" id="KW-1185">Reference proteome</keyword>
<evidence type="ECO:0000256" key="3">
    <source>
        <dbReference type="ARBA" id="ARBA00022723"/>
    </source>
</evidence>
<dbReference type="CDD" id="cd00022">
    <property type="entry name" value="BIR"/>
    <property type="match status" value="3"/>
</dbReference>
<keyword evidence="5" id="KW-0862">Zinc</keyword>
<feature type="domain" description="RING-type" evidence="8">
    <location>
        <begin position="545"/>
        <end position="580"/>
    </location>
</feature>
<dbReference type="Pfam" id="PF00653">
    <property type="entry name" value="BIR"/>
    <property type="match status" value="3"/>
</dbReference>
<dbReference type="Proteomes" id="UP000504615">
    <property type="component" value="Unplaced"/>
</dbReference>
<evidence type="ECO:0000256" key="7">
    <source>
        <dbReference type="SAM" id="MobiDB-lite"/>
    </source>
</evidence>
<dbReference type="InterPro" id="IPR001841">
    <property type="entry name" value="Znf_RING"/>
</dbReference>
<evidence type="ECO:0000256" key="2">
    <source>
        <dbReference type="ARBA" id="ARBA00022703"/>
    </source>
</evidence>
<dbReference type="GO" id="GO:0061630">
    <property type="term" value="F:ubiquitin protein ligase activity"/>
    <property type="evidence" value="ECO:0007669"/>
    <property type="project" value="TreeGrafter"/>
</dbReference>
<dbReference type="GO" id="GO:0031398">
    <property type="term" value="P:positive regulation of protein ubiquitination"/>
    <property type="evidence" value="ECO:0007669"/>
    <property type="project" value="TreeGrafter"/>
</dbReference>
<dbReference type="InterPro" id="IPR050784">
    <property type="entry name" value="IAP"/>
</dbReference>
<dbReference type="Gene3D" id="1.10.8.10">
    <property type="entry name" value="DNA helicase RuvA subunit, C-terminal domain"/>
    <property type="match status" value="1"/>
</dbReference>
<dbReference type="CTD" id="36748"/>
<evidence type="ECO:0000256" key="4">
    <source>
        <dbReference type="ARBA" id="ARBA00022771"/>
    </source>
</evidence>
<dbReference type="PROSITE" id="PS50143">
    <property type="entry name" value="BIR_REPEAT_2"/>
    <property type="match status" value="3"/>
</dbReference>
<dbReference type="InterPro" id="IPR013083">
    <property type="entry name" value="Znf_RING/FYVE/PHD"/>
</dbReference>
<evidence type="ECO:0000313" key="9">
    <source>
        <dbReference type="Proteomes" id="UP000504615"/>
    </source>
</evidence>
<dbReference type="PANTHER" id="PTHR10044:SF139">
    <property type="entry name" value="DEATH-ASSOCIATED INHIBITOR OF APOPTOSIS 2"/>
    <property type="match status" value="1"/>
</dbReference>
<dbReference type="PANTHER" id="PTHR10044">
    <property type="entry name" value="INHIBITOR OF APOPTOSIS"/>
    <property type="match status" value="1"/>
</dbReference>
<dbReference type="PROSITE" id="PS01282">
    <property type="entry name" value="BIR_REPEAT_1"/>
    <property type="match status" value="2"/>
</dbReference>
<evidence type="ECO:0000256" key="5">
    <source>
        <dbReference type="ARBA" id="ARBA00022833"/>
    </source>
</evidence>
<keyword evidence="4 6" id="KW-0863">Zinc-finger</keyword>